<dbReference type="PANTHER" id="PTHR34822">
    <property type="entry name" value="GRPB DOMAIN PROTEIN (AFU_ORTHOLOGUE AFUA_1G01530)"/>
    <property type="match status" value="1"/>
</dbReference>
<sequence length="133" mass="15702">MKTKYVVVEDYNPIWKEEFKSIKNELLTVLSGKIVSIEHVGSTSVEGLCAKPIIDIDIVIDKNFEEVKGLLESRGYIYEGDLGIHGREAFRYINKPHLMTHHLYVCNKDNKELYRHITFRDYLRNHKKERDTY</sequence>
<evidence type="ECO:0000313" key="2">
    <source>
        <dbReference type="Proteomes" id="UP001292368"/>
    </source>
</evidence>
<evidence type="ECO:0008006" key="3">
    <source>
        <dbReference type="Google" id="ProtNLM"/>
    </source>
</evidence>
<proteinExistence type="predicted"/>
<dbReference type="AlphaFoldDB" id="A0AAW9IKG3"/>
<dbReference type="Pfam" id="PF04229">
    <property type="entry name" value="GrpB"/>
    <property type="match status" value="1"/>
</dbReference>
<protein>
    <recommendedName>
        <fullName evidence="3">GrpB family protein</fullName>
    </recommendedName>
</protein>
<dbReference type="RefSeq" id="WP_322382173.1">
    <property type="nucleotide sequence ID" value="NZ_WNVM01000245.1"/>
</dbReference>
<dbReference type="SUPFAM" id="SSF81301">
    <property type="entry name" value="Nucleotidyltransferase"/>
    <property type="match status" value="1"/>
</dbReference>
<dbReference type="InterPro" id="IPR043519">
    <property type="entry name" value="NT_sf"/>
</dbReference>
<dbReference type="PANTHER" id="PTHR34822:SF1">
    <property type="entry name" value="GRPB FAMILY PROTEIN"/>
    <property type="match status" value="1"/>
</dbReference>
<feature type="non-terminal residue" evidence="1">
    <location>
        <position position="133"/>
    </location>
</feature>
<evidence type="ECO:0000313" key="1">
    <source>
        <dbReference type="EMBL" id="MDZ5010303.1"/>
    </source>
</evidence>
<name>A0AAW9IKG3_CLOPF</name>
<comment type="caution">
    <text evidence="1">The sequence shown here is derived from an EMBL/GenBank/DDBJ whole genome shotgun (WGS) entry which is preliminary data.</text>
</comment>
<dbReference type="Proteomes" id="UP001292368">
    <property type="component" value="Unassembled WGS sequence"/>
</dbReference>
<dbReference type="EMBL" id="WNVM01000245">
    <property type="protein sequence ID" value="MDZ5010303.1"/>
    <property type="molecule type" value="Genomic_DNA"/>
</dbReference>
<dbReference type="Gene3D" id="3.30.460.10">
    <property type="entry name" value="Beta Polymerase, domain 2"/>
    <property type="match status" value="1"/>
</dbReference>
<organism evidence="1 2">
    <name type="scientific">Clostridium perfringens</name>
    <dbReference type="NCBI Taxonomy" id="1502"/>
    <lineage>
        <taxon>Bacteria</taxon>
        <taxon>Bacillati</taxon>
        <taxon>Bacillota</taxon>
        <taxon>Clostridia</taxon>
        <taxon>Eubacteriales</taxon>
        <taxon>Clostridiaceae</taxon>
        <taxon>Clostridium</taxon>
    </lineage>
</organism>
<gene>
    <name evidence="1" type="ORF">GNF77_15630</name>
</gene>
<dbReference type="InterPro" id="IPR007344">
    <property type="entry name" value="GrpB/CoaE"/>
</dbReference>
<accession>A0AAW9IKG3</accession>
<reference evidence="1" key="1">
    <citation type="submission" date="2019-11" db="EMBL/GenBank/DDBJ databases">
        <title>Characterization of Clostridium perfringens isolates from swine manure treated agricultural soils.</title>
        <authorList>
            <person name="Wushke S.T."/>
        </authorList>
    </citation>
    <scope>NUCLEOTIDE SEQUENCE</scope>
    <source>
        <strain evidence="1">V2</strain>
    </source>
</reference>